<keyword evidence="1" id="KW-0472">Membrane</keyword>
<feature type="transmembrane region" description="Helical" evidence="1">
    <location>
        <begin position="171"/>
        <end position="190"/>
    </location>
</feature>
<feature type="transmembrane region" description="Helical" evidence="1">
    <location>
        <begin position="25"/>
        <end position="46"/>
    </location>
</feature>
<keyword evidence="1" id="KW-0812">Transmembrane</keyword>
<evidence type="ECO:0008006" key="4">
    <source>
        <dbReference type="Google" id="ProtNLM"/>
    </source>
</evidence>
<dbReference type="Proteomes" id="UP000460221">
    <property type="component" value="Unassembled WGS sequence"/>
</dbReference>
<dbReference type="RefSeq" id="WP_154768135.1">
    <property type="nucleotide sequence ID" value="NZ_WLYK01000002.1"/>
</dbReference>
<evidence type="ECO:0000313" key="2">
    <source>
        <dbReference type="EMBL" id="MTD14108.1"/>
    </source>
</evidence>
<dbReference type="AlphaFoldDB" id="A0A7K1FJ39"/>
<gene>
    <name evidence="2" type="ORF">GIS00_09140</name>
</gene>
<feature type="transmembrane region" description="Helical" evidence="1">
    <location>
        <begin position="393"/>
        <end position="413"/>
    </location>
</feature>
<feature type="transmembrane region" description="Helical" evidence="1">
    <location>
        <begin position="240"/>
        <end position="259"/>
    </location>
</feature>
<name>A0A7K1FJ39_9ACTN</name>
<feature type="transmembrane region" description="Helical" evidence="1">
    <location>
        <begin position="425"/>
        <end position="443"/>
    </location>
</feature>
<sequence>MSATAIPERVDLPAENRWVRLLRRAMPYLTSAVLSTAAFAIITRWWRGDWSIPYYYGLDSVSSAGHFRTVLETGWYEFQPRLGWPYGQRYHDYPFSDDLQPFIIKMFGWIGFSADSWPLVFNIYYVLGYPLAGMAAVFFFRRCGMAVPLAVALSVLFSVSPYHFYRNETHFFLGEYWLLPPAMWIVLRVLQGRPIWGLRRFRTPPRWDGRAPWLTPVAGAVTGRGAVTTAILVLVVLSGAYYAVFTGFLLGAATVFALLRRRDMRRFGGAVVAGVLVVITTAAPMVPDFLHLAAFGNNPGALGRDPYGAELYALTLSELLLPATGHPISSWAELRDNFNTDFPYGDEAPALGTVAAIGFLLLLGVLALILIGRWNRAPKDSAQRRRGVVLGQLAVLAWSGFLMATTGGLGSFIELAGTDSIRGWNRMSIFIMLFSLAAVGLLLQGLATRVRRRTGRALVPLLATVVLVAGTADQSLDSAIPQYEAAQSNWLAEQSFVDAIEALQPGGAIFQVPYMAWPESNALHWATTNDVLRLYLHSSTLRWSEGGIKGRPETEWSWFVSQEQPEDMVRDIAIVGFTGIVVDRYATPDNGAEIENGLEPLLGAPTLVSSNGRYSFIPLGTAGQQVLLSMTEQERAAEADRITRGASTAPPG</sequence>
<accession>A0A7K1FJ39</accession>
<reference evidence="2 3" key="1">
    <citation type="submission" date="2019-11" db="EMBL/GenBank/DDBJ databases">
        <authorList>
            <person name="Jiang L.-Q."/>
        </authorList>
    </citation>
    <scope>NUCLEOTIDE SEQUENCE [LARGE SCALE GENOMIC DNA]</scope>
    <source>
        <strain evidence="2 3">YIM 132087</strain>
    </source>
</reference>
<feature type="transmembrane region" description="Helical" evidence="1">
    <location>
        <begin position="211"/>
        <end position="234"/>
    </location>
</feature>
<keyword evidence="3" id="KW-1185">Reference proteome</keyword>
<organism evidence="2 3">
    <name type="scientific">Nakamurella alba</name>
    <dbReference type="NCBI Taxonomy" id="2665158"/>
    <lineage>
        <taxon>Bacteria</taxon>
        <taxon>Bacillati</taxon>
        <taxon>Actinomycetota</taxon>
        <taxon>Actinomycetes</taxon>
        <taxon>Nakamurellales</taxon>
        <taxon>Nakamurellaceae</taxon>
        <taxon>Nakamurella</taxon>
    </lineage>
</organism>
<evidence type="ECO:0000313" key="3">
    <source>
        <dbReference type="Proteomes" id="UP000460221"/>
    </source>
</evidence>
<feature type="transmembrane region" description="Helical" evidence="1">
    <location>
        <begin position="266"/>
        <end position="286"/>
    </location>
</feature>
<feature type="transmembrane region" description="Helical" evidence="1">
    <location>
        <begin position="147"/>
        <end position="165"/>
    </location>
</feature>
<protein>
    <recommendedName>
        <fullName evidence="4">YfhO family protein</fullName>
    </recommendedName>
</protein>
<feature type="transmembrane region" description="Helical" evidence="1">
    <location>
        <begin position="350"/>
        <end position="372"/>
    </location>
</feature>
<dbReference type="EMBL" id="WLYK01000002">
    <property type="protein sequence ID" value="MTD14108.1"/>
    <property type="molecule type" value="Genomic_DNA"/>
</dbReference>
<proteinExistence type="predicted"/>
<keyword evidence="1" id="KW-1133">Transmembrane helix</keyword>
<comment type="caution">
    <text evidence="2">The sequence shown here is derived from an EMBL/GenBank/DDBJ whole genome shotgun (WGS) entry which is preliminary data.</text>
</comment>
<evidence type="ECO:0000256" key="1">
    <source>
        <dbReference type="SAM" id="Phobius"/>
    </source>
</evidence>
<feature type="transmembrane region" description="Helical" evidence="1">
    <location>
        <begin position="119"/>
        <end position="140"/>
    </location>
</feature>